<dbReference type="Proteomes" id="UP001054252">
    <property type="component" value="Unassembled WGS sequence"/>
</dbReference>
<reference evidence="1 2" key="1">
    <citation type="journal article" date="2021" name="Commun. Biol.">
        <title>The genome of Shorea leprosula (Dipterocarpaceae) highlights the ecological relevance of drought in aseasonal tropical rainforests.</title>
        <authorList>
            <person name="Ng K.K.S."/>
            <person name="Kobayashi M.J."/>
            <person name="Fawcett J.A."/>
            <person name="Hatakeyama M."/>
            <person name="Paape T."/>
            <person name="Ng C.H."/>
            <person name="Ang C.C."/>
            <person name="Tnah L.H."/>
            <person name="Lee C.T."/>
            <person name="Nishiyama T."/>
            <person name="Sese J."/>
            <person name="O'Brien M.J."/>
            <person name="Copetti D."/>
            <person name="Mohd Noor M.I."/>
            <person name="Ong R.C."/>
            <person name="Putra M."/>
            <person name="Sireger I.Z."/>
            <person name="Indrioko S."/>
            <person name="Kosugi Y."/>
            <person name="Izuno A."/>
            <person name="Isagi Y."/>
            <person name="Lee S.L."/>
            <person name="Shimizu K.K."/>
        </authorList>
    </citation>
    <scope>NUCLEOTIDE SEQUENCE [LARGE SCALE GENOMIC DNA]</scope>
    <source>
        <strain evidence="1">214</strain>
    </source>
</reference>
<name>A0AAV5MAT8_9ROSI</name>
<accession>A0AAV5MAT8</accession>
<evidence type="ECO:0000313" key="1">
    <source>
        <dbReference type="EMBL" id="GKV45742.1"/>
    </source>
</evidence>
<dbReference type="EMBL" id="BPVZ01000197">
    <property type="protein sequence ID" value="GKV45742.1"/>
    <property type="molecule type" value="Genomic_DNA"/>
</dbReference>
<evidence type="ECO:0000313" key="2">
    <source>
        <dbReference type="Proteomes" id="UP001054252"/>
    </source>
</evidence>
<organism evidence="1 2">
    <name type="scientific">Rubroshorea leprosula</name>
    <dbReference type="NCBI Taxonomy" id="152421"/>
    <lineage>
        <taxon>Eukaryota</taxon>
        <taxon>Viridiplantae</taxon>
        <taxon>Streptophyta</taxon>
        <taxon>Embryophyta</taxon>
        <taxon>Tracheophyta</taxon>
        <taxon>Spermatophyta</taxon>
        <taxon>Magnoliopsida</taxon>
        <taxon>eudicotyledons</taxon>
        <taxon>Gunneridae</taxon>
        <taxon>Pentapetalae</taxon>
        <taxon>rosids</taxon>
        <taxon>malvids</taxon>
        <taxon>Malvales</taxon>
        <taxon>Dipterocarpaceae</taxon>
        <taxon>Rubroshorea</taxon>
    </lineage>
</organism>
<protein>
    <submittedName>
        <fullName evidence="1">Uncharacterized protein</fullName>
    </submittedName>
</protein>
<proteinExistence type="predicted"/>
<comment type="caution">
    <text evidence="1">The sequence shown here is derived from an EMBL/GenBank/DDBJ whole genome shotgun (WGS) entry which is preliminary data.</text>
</comment>
<gene>
    <name evidence="1" type="ORF">SLEP1_g52793</name>
</gene>
<dbReference type="AlphaFoldDB" id="A0AAV5MAT8"/>
<keyword evidence="2" id="KW-1185">Reference proteome</keyword>
<sequence>MVLISLFSNVIYEYSLVCVDQILFQQKHFQTHLTM</sequence>